<comment type="caution">
    <text evidence="2">The sequence shown here is derived from an EMBL/GenBank/DDBJ whole genome shotgun (WGS) entry which is preliminary data.</text>
</comment>
<evidence type="ECO:0000313" key="2">
    <source>
        <dbReference type="EMBL" id="RST86427.1"/>
    </source>
</evidence>
<dbReference type="GO" id="GO:0016746">
    <property type="term" value="F:acyltransferase activity"/>
    <property type="evidence" value="ECO:0007669"/>
    <property type="project" value="UniProtKB-KW"/>
</dbReference>
<dbReference type="Pfam" id="PF01553">
    <property type="entry name" value="Acyltransferase"/>
    <property type="match status" value="1"/>
</dbReference>
<dbReference type="SUPFAM" id="SSF69593">
    <property type="entry name" value="Glycerol-3-phosphate (1)-acyltransferase"/>
    <property type="match status" value="1"/>
</dbReference>
<dbReference type="InterPro" id="IPR045746">
    <property type="entry name" value="ACT14924-like_Acyltransf_dom"/>
</dbReference>
<gene>
    <name evidence="2" type="ORF">EJC49_10605</name>
</gene>
<dbReference type="OrthoDB" id="1113830at2"/>
<accession>A0A429YY77</accession>
<dbReference type="RefSeq" id="WP_126699898.1">
    <property type="nucleotide sequence ID" value="NZ_RWKW01000035.1"/>
</dbReference>
<organism evidence="2 3">
    <name type="scientific">Aquibium carbonis</name>
    <dbReference type="NCBI Taxonomy" id="2495581"/>
    <lineage>
        <taxon>Bacteria</taxon>
        <taxon>Pseudomonadati</taxon>
        <taxon>Pseudomonadota</taxon>
        <taxon>Alphaproteobacteria</taxon>
        <taxon>Hyphomicrobiales</taxon>
        <taxon>Phyllobacteriaceae</taxon>
        <taxon>Aquibium</taxon>
    </lineage>
</organism>
<dbReference type="Proteomes" id="UP000278398">
    <property type="component" value="Unassembled WGS sequence"/>
</dbReference>
<dbReference type="CDD" id="cd07986">
    <property type="entry name" value="LPLAT_ACT14924-like"/>
    <property type="match status" value="1"/>
</dbReference>
<evidence type="ECO:0000313" key="3">
    <source>
        <dbReference type="Proteomes" id="UP000278398"/>
    </source>
</evidence>
<evidence type="ECO:0000259" key="1">
    <source>
        <dbReference type="SMART" id="SM00563"/>
    </source>
</evidence>
<dbReference type="EMBL" id="RWKW01000035">
    <property type="protein sequence ID" value="RST86427.1"/>
    <property type="molecule type" value="Genomic_DNA"/>
</dbReference>
<protein>
    <submittedName>
        <fullName evidence="2">Glycerol acyltransferase</fullName>
    </submittedName>
</protein>
<proteinExistence type="predicted"/>
<name>A0A429YY77_9HYPH</name>
<reference evidence="2 3" key="1">
    <citation type="submission" date="2018-12" db="EMBL/GenBank/DDBJ databases">
        <title>Mesorhizobium carbonis sp. nov., isolated from coal mine water.</title>
        <authorList>
            <person name="Xin W."/>
            <person name="Xu Z."/>
            <person name="Xiang F."/>
            <person name="Zhang J."/>
            <person name="Xi L."/>
            <person name="Liu J."/>
        </authorList>
    </citation>
    <scope>NUCLEOTIDE SEQUENCE [LARGE SCALE GENOMIC DNA]</scope>
    <source>
        <strain evidence="2 3">B2.3</strain>
    </source>
</reference>
<sequence length="316" mass="35503">MPRLRSRPIPFPELSYANDSQPRLKRWVIRSIEGMAGRDRYAALYGIWRDEIVPSGERIFGRMLDLIDVKVNRDRPWPPQPAPDAPLVIIANHPYGIGDGIAVLSLAEQIGRPFKVMINAELLKVPEIAPYSLAVDFSETKDALKNNLEVRHEALRLLREGVTIVIFPAGGVATAPKGYGRAEDLPWKIFAARLVQDARASVIPLYFDGQCGRLFHIVSRHMDLTADKRPIPRLIGNISLTLRTSLLIREFARLSGKTLEARIGNVIAWSEMEPIRDRKALLAFLKNAVFSLAPPRTPARRRIRLPRRRAGVGIPV</sequence>
<dbReference type="SMART" id="SM00563">
    <property type="entry name" value="PlsC"/>
    <property type="match status" value="1"/>
</dbReference>
<dbReference type="InterPro" id="IPR002123">
    <property type="entry name" value="Plipid/glycerol_acylTrfase"/>
</dbReference>
<dbReference type="AlphaFoldDB" id="A0A429YY77"/>
<keyword evidence="2" id="KW-0012">Acyltransferase</keyword>
<feature type="domain" description="Phospholipid/glycerol acyltransferase" evidence="1">
    <location>
        <begin position="87"/>
        <end position="210"/>
    </location>
</feature>
<keyword evidence="2" id="KW-0808">Transferase</keyword>
<keyword evidence="3" id="KW-1185">Reference proteome</keyword>